<dbReference type="PANTHER" id="PTHR43767:SF10">
    <property type="entry name" value="SURFACTIN SYNTHASE SUBUNIT 1"/>
    <property type="match status" value="1"/>
</dbReference>
<dbReference type="GO" id="GO:0016877">
    <property type="term" value="F:ligase activity, forming carbon-sulfur bonds"/>
    <property type="evidence" value="ECO:0007669"/>
    <property type="project" value="UniProtKB-ARBA"/>
</dbReference>
<evidence type="ECO:0000313" key="4">
    <source>
        <dbReference type="EMBL" id="HJE90121.1"/>
    </source>
</evidence>
<dbReference type="SUPFAM" id="SSF56801">
    <property type="entry name" value="Acetyl-CoA synthetase-like"/>
    <property type="match status" value="1"/>
</dbReference>
<dbReference type="AlphaFoldDB" id="A0A921F1U5"/>
<dbReference type="Gene3D" id="3.30.300.30">
    <property type="match status" value="1"/>
</dbReference>
<comment type="caution">
    <text evidence="4">The sequence shown here is derived from an EMBL/GenBank/DDBJ whole genome shotgun (WGS) entry which is preliminary data.</text>
</comment>
<evidence type="ECO:0000256" key="1">
    <source>
        <dbReference type="SAM" id="Phobius"/>
    </source>
</evidence>
<evidence type="ECO:0000259" key="3">
    <source>
        <dbReference type="Pfam" id="PF13193"/>
    </source>
</evidence>
<name>A0A921F1U5_9ACTN</name>
<dbReference type="EMBL" id="DYXM01000070">
    <property type="protein sequence ID" value="HJE90121.1"/>
    <property type="molecule type" value="Genomic_DNA"/>
</dbReference>
<accession>A0A921F1U5</accession>
<reference evidence="4" key="2">
    <citation type="submission" date="2021-09" db="EMBL/GenBank/DDBJ databases">
        <authorList>
            <person name="Gilroy R."/>
        </authorList>
    </citation>
    <scope>NUCLEOTIDE SEQUENCE</scope>
    <source>
        <strain evidence="4">ChiGjej1B1-18357</strain>
    </source>
</reference>
<dbReference type="InterPro" id="IPR045851">
    <property type="entry name" value="AMP-bd_C_sf"/>
</dbReference>
<dbReference type="InterPro" id="IPR000873">
    <property type="entry name" value="AMP-dep_synth/lig_dom"/>
</dbReference>
<evidence type="ECO:0000313" key="5">
    <source>
        <dbReference type="Proteomes" id="UP000776650"/>
    </source>
</evidence>
<feature type="domain" description="AMP-dependent synthetase/ligase" evidence="2">
    <location>
        <begin position="17"/>
        <end position="349"/>
    </location>
</feature>
<protein>
    <submittedName>
        <fullName evidence="4">AMP-binding protein</fullName>
    </submittedName>
</protein>
<dbReference type="NCBIfam" id="NF005863">
    <property type="entry name" value="PRK07798.1"/>
    <property type="match status" value="1"/>
</dbReference>
<dbReference type="RefSeq" id="WP_303911075.1">
    <property type="nucleotide sequence ID" value="NZ_DYXM01000070.1"/>
</dbReference>
<dbReference type="PANTHER" id="PTHR43767">
    <property type="entry name" value="LONG-CHAIN-FATTY-ACID--COA LIGASE"/>
    <property type="match status" value="1"/>
</dbReference>
<keyword evidence="1" id="KW-1133">Transmembrane helix</keyword>
<dbReference type="PROSITE" id="PS00455">
    <property type="entry name" value="AMP_BINDING"/>
    <property type="match status" value="1"/>
</dbReference>
<dbReference type="Pfam" id="PF13193">
    <property type="entry name" value="AMP-binding_C"/>
    <property type="match status" value="1"/>
</dbReference>
<sequence>MTMNLADAFEALSDSIADREALYFEGARLNYAELDEGANKVGHFLESIGIGKNDHVAMHMRNSLEFVEALIGSLKVRAVPANINFRYTSSELEYLYSNSDSKLIIIDSEFTGIAGEILARLGELQHVLVVGEVTDAFARQCSDAGVGVSAWSDVIPEQSKDRGFPERSGDDRYMVYTGGTTGHPKGVVWTHTDFYYAALAGGNQYGDPHDTIEELCKAAKDTPAMSLLVTAPLIHGAAVYAMFSMFFMGAKQVLMRNWDPVEALSLIGSEKVQIIMIVGDAMGVPFVDELVDNADSYDVSSLFAVNSGGAIWSQASRDKLKTVLPDIFIRDNFGASESGTDGQLSMNDAGELRLPPSPRSIVIDELLDPIEPGSDAIGYLARVGHVPLEYYKDPEKSANVFKTLSDGRRMSVLGDMAKVESDGSIVLLGRGSGCINTGGEKVFPEEVEQALKAHPAIFDALVAGTKDPKYGERVSAVVSLREGFDEPSPEELAEHCRASLAGYKIPRSVIVVPEVLRSPSGKADYRWAKRMVADDDVAV</sequence>
<evidence type="ECO:0000259" key="2">
    <source>
        <dbReference type="Pfam" id="PF00501"/>
    </source>
</evidence>
<dbReference type="Pfam" id="PF00501">
    <property type="entry name" value="AMP-binding"/>
    <property type="match status" value="1"/>
</dbReference>
<dbReference type="InterPro" id="IPR020845">
    <property type="entry name" value="AMP-binding_CS"/>
</dbReference>
<dbReference type="InterPro" id="IPR025110">
    <property type="entry name" value="AMP-bd_C"/>
</dbReference>
<dbReference type="Gene3D" id="3.40.50.12780">
    <property type="entry name" value="N-terminal domain of ligase-like"/>
    <property type="match status" value="1"/>
</dbReference>
<dbReference type="InterPro" id="IPR050237">
    <property type="entry name" value="ATP-dep_AMP-bd_enzyme"/>
</dbReference>
<organism evidence="4 5">
    <name type="scientific">Dietzia timorensis</name>
    <dbReference type="NCBI Taxonomy" id="499555"/>
    <lineage>
        <taxon>Bacteria</taxon>
        <taxon>Bacillati</taxon>
        <taxon>Actinomycetota</taxon>
        <taxon>Actinomycetes</taxon>
        <taxon>Mycobacteriales</taxon>
        <taxon>Dietziaceae</taxon>
        <taxon>Dietzia</taxon>
    </lineage>
</organism>
<dbReference type="Proteomes" id="UP000776650">
    <property type="component" value="Unassembled WGS sequence"/>
</dbReference>
<feature type="transmembrane region" description="Helical" evidence="1">
    <location>
        <begin position="224"/>
        <end position="247"/>
    </location>
</feature>
<keyword evidence="1" id="KW-0472">Membrane</keyword>
<proteinExistence type="predicted"/>
<feature type="domain" description="AMP-binding enzyme C-terminal" evidence="3">
    <location>
        <begin position="446"/>
        <end position="522"/>
    </location>
</feature>
<reference evidence="4" key="1">
    <citation type="journal article" date="2021" name="PeerJ">
        <title>Extensive microbial diversity within the chicken gut microbiome revealed by metagenomics and culture.</title>
        <authorList>
            <person name="Gilroy R."/>
            <person name="Ravi A."/>
            <person name="Getino M."/>
            <person name="Pursley I."/>
            <person name="Horton D.L."/>
            <person name="Alikhan N.F."/>
            <person name="Baker D."/>
            <person name="Gharbi K."/>
            <person name="Hall N."/>
            <person name="Watson M."/>
            <person name="Adriaenssens E.M."/>
            <person name="Foster-Nyarko E."/>
            <person name="Jarju S."/>
            <person name="Secka A."/>
            <person name="Antonio M."/>
            <person name="Oren A."/>
            <person name="Chaudhuri R.R."/>
            <person name="La Ragione R."/>
            <person name="Hildebrand F."/>
            <person name="Pallen M.J."/>
        </authorList>
    </citation>
    <scope>NUCLEOTIDE SEQUENCE</scope>
    <source>
        <strain evidence="4">ChiGjej1B1-18357</strain>
    </source>
</reference>
<keyword evidence="1" id="KW-0812">Transmembrane</keyword>
<dbReference type="InterPro" id="IPR042099">
    <property type="entry name" value="ANL_N_sf"/>
</dbReference>
<gene>
    <name evidence="4" type="ORF">K8V11_03825</name>
</gene>